<feature type="compositionally biased region" description="Polar residues" evidence="9">
    <location>
        <begin position="600"/>
        <end position="624"/>
    </location>
</feature>
<evidence type="ECO:0000259" key="10">
    <source>
        <dbReference type="Pfam" id="PF05236"/>
    </source>
</evidence>
<feature type="compositionally biased region" description="Polar residues" evidence="9">
    <location>
        <begin position="1494"/>
        <end position="1511"/>
    </location>
</feature>
<dbReference type="EMBL" id="LSSM01001667">
    <property type="protein sequence ID" value="OMJ25304.1"/>
    <property type="molecule type" value="Genomic_DNA"/>
</dbReference>
<dbReference type="Proteomes" id="UP000187429">
    <property type="component" value="Unassembled WGS sequence"/>
</dbReference>
<feature type="region of interest" description="Disordered" evidence="9">
    <location>
        <begin position="1398"/>
        <end position="1468"/>
    </location>
</feature>
<name>A0A1R1YEH2_9FUNG</name>
<comment type="similarity">
    <text evidence="2">Belongs to the TAF4 family.</text>
</comment>
<feature type="compositionally biased region" description="Basic and acidic residues" evidence="9">
    <location>
        <begin position="1431"/>
        <end position="1442"/>
    </location>
</feature>
<evidence type="ECO:0000256" key="8">
    <source>
        <dbReference type="ARBA" id="ARBA00031747"/>
    </source>
</evidence>
<feature type="region of interest" description="Disordered" evidence="9">
    <location>
        <begin position="1488"/>
        <end position="1511"/>
    </location>
</feature>
<feature type="region of interest" description="Disordered" evidence="9">
    <location>
        <begin position="1526"/>
        <end position="1558"/>
    </location>
</feature>
<keyword evidence="5" id="KW-0804">Transcription</keyword>
<evidence type="ECO:0000256" key="9">
    <source>
        <dbReference type="SAM" id="MobiDB-lite"/>
    </source>
</evidence>
<feature type="compositionally biased region" description="Basic and acidic residues" evidence="9">
    <location>
        <begin position="1044"/>
        <end position="1053"/>
    </location>
</feature>
<evidence type="ECO:0000313" key="11">
    <source>
        <dbReference type="EMBL" id="OMJ25304.1"/>
    </source>
</evidence>
<feature type="region of interest" description="Disordered" evidence="9">
    <location>
        <begin position="571"/>
        <end position="624"/>
    </location>
</feature>
<feature type="region of interest" description="Disordered" evidence="9">
    <location>
        <begin position="659"/>
        <end position="717"/>
    </location>
</feature>
<evidence type="ECO:0000256" key="4">
    <source>
        <dbReference type="ARBA" id="ARBA00023015"/>
    </source>
</evidence>
<feature type="compositionally biased region" description="Polar residues" evidence="9">
    <location>
        <begin position="1448"/>
        <end position="1468"/>
    </location>
</feature>
<evidence type="ECO:0000313" key="12">
    <source>
        <dbReference type="Proteomes" id="UP000187429"/>
    </source>
</evidence>
<gene>
    <name evidence="11" type="ORF">AYI69_g4341</name>
</gene>
<feature type="domain" description="Transcription initiation factor TFIID component TAF4 C-terminal" evidence="10">
    <location>
        <begin position="1098"/>
        <end position="1328"/>
    </location>
</feature>
<dbReference type="GO" id="GO:0005669">
    <property type="term" value="C:transcription factor TFIID complex"/>
    <property type="evidence" value="ECO:0007669"/>
    <property type="project" value="InterPro"/>
</dbReference>
<evidence type="ECO:0000256" key="7">
    <source>
        <dbReference type="ARBA" id="ARBA00025346"/>
    </source>
</evidence>
<keyword evidence="4" id="KW-0805">Transcription regulation</keyword>
<keyword evidence="12" id="KW-1185">Reference proteome</keyword>
<feature type="compositionally biased region" description="Polar residues" evidence="9">
    <location>
        <begin position="571"/>
        <end position="580"/>
    </location>
</feature>
<comment type="caution">
    <text evidence="11">The sequence shown here is derived from an EMBL/GenBank/DDBJ whole genome shotgun (WGS) entry which is preliminary data.</text>
</comment>
<sequence length="1682" mass="183508">MDKKDIKEATDSIIQDEIPNIEISTTNSFKDFDSLINSIPSETTPNNIDNYDFDALFDSVGIVPSSKNDQNLTQSDNQNSLDFLNSNLLSKSSENTSKSQKTSSNNFLSDKDFNFSIEELEKIMAQANQTPNSSSTQTNQELPQMFKDLTSSVPVNSNISQINNTQQQTTEENKSSQNKDQANLLISSSEIQNQPHQNIPSAQPQLKSPSSLNIHLLSKSNSQSSLINLQNHDFSNASASSPAISPLVHNSSPLVPHTYPSNINPNPHPNHNFNLLHINNNINNSSPLLADRSSKLLKKKNLSLPKKSLGRPSTKIISSIPHRTMLNNSMNELDISLNSQAQNSIRPKSDFPNLQPNIQSNFLLPNQPQIQMFNPNPQVHNPQIALMGNSWNNAPMFRPNQPNVRPNMPIFRPDINIAQNPFPNPQMRPNILNAQTKPTPSSGVPAHTYIARLMAQLPPNKQIQLSQSLLQLQSNVISTKTFLDRATSILGPDLTTLLETLFNKPQNNSNSHGLQTNQNNVKQSKKTVSTPVSPSKLPNQSLPAGQPLLSSKNSISQVSLSLEKKKITPISSSLNTSGSLKNEFESPSSSNFHSNLSFSGQNPSESAGKMTQNASSKLNPDSIKNLQANTSNTIISDPSPVLHEPSNLLPLNSQIDLQQNLTGSNNSSTFNPSSSHSNTSQSISNSISESHYNQNQNQNQNLAPSKNDQTFNSENSIALSNSSNTSFLGSSVDNQLRQNAIAANDKPALLNSAKSPGSNQPKVNPSNPRSHLSTLERLELIIKDGILSLEALKALSQYLTHHGEEIANSKDPNKDPLSPDQIKINLIRIQNLQANISLRQKKLQQNPSNPNQQSKPLLNIPSTQALTPKENIKAPIPEPSSASNNDSLISKFISQFPKDKKLSKYKLNKLAKSGGDISSLLMHYNNFNQKNKKVKATKKSLKNNISGNQLLELQKLSQNLRDGAIGNSPFLNSNQSNLSDSTSNELDAKKASLASLNELLNLNDASNKNNESLNSSSFGSLLQHNTTQSDLTNKRLFKNSNSAADKESLDGKSTHKKQKNSIAYGAGTGQGGIKESGKQPLGVNSNASHDPGPLSTGIDDVMGIAGVDLRKERENILHASLIQNQRKYKNDGASDSYYSESEQPKTYSVILNNVEIVKESRKKLEFLNEAKLDDKVSLLLNNNGIKKVSATVTEILSQAVEYRLRSLVKSMISAAYHRMRTQTIPPPPLNQTTNTPLYRIVPSFDLRKQLSALERVDKNNERKFFESLLDPDSLKSVSGLGSVTSNRATSVNKPIANENEIDSVEDFEVSNKNDAMTGKLVTKNKRKRVSNSGLDKSGLAGSSSLSLAYAAVSGSGGSGSMLSARNMPDEVRSKITNQTALMSAGGVRKSWMMSSHLNSEWKTPTPNNSSFLSNSSSHFIPPSLKHKKSKVKPEKGPEEPRVAKKQLAPSSSTLSDATSPLNAESKNVISKKNNLDDIINESNGATVEPKVSESPITNDATDTNIPGHSNQNLLKGEFSETTAFEKESGTISNNEDDTFENNEKNEGSKWSENNFKDQGSKSIKANHKLGIGKIGLPTAKKMGRVISRVPSRTVSVSNRNSKLSGGFLGGAPLHSSTIRKIPVVVTLRDCLFCLEQERELSSKQVGGQPSAGMNYNVLGLVGTRSSVGINVLIKAYTNYLKD</sequence>
<evidence type="ECO:0000256" key="2">
    <source>
        <dbReference type="ARBA" id="ARBA00006178"/>
    </source>
</evidence>
<feature type="compositionally biased region" description="Low complexity" evidence="9">
    <location>
        <begin position="664"/>
        <end position="701"/>
    </location>
</feature>
<organism evidence="11 12">
    <name type="scientific">Smittium culicis</name>
    <dbReference type="NCBI Taxonomy" id="133412"/>
    <lineage>
        <taxon>Eukaryota</taxon>
        <taxon>Fungi</taxon>
        <taxon>Fungi incertae sedis</taxon>
        <taxon>Zoopagomycota</taxon>
        <taxon>Kickxellomycotina</taxon>
        <taxon>Harpellomycetes</taxon>
        <taxon>Harpellales</taxon>
        <taxon>Legeriomycetaceae</taxon>
        <taxon>Smittium</taxon>
    </lineage>
</organism>
<protein>
    <recommendedName>
        <fullName evidence="3">Transcription initiation factor TFIID subunit 4</fullName>
    </recommendedName>
    <alternativeName>
        <fullName evidence="8">TBP-associated factor 4</fullName>
    </alternativeName>
</protein>
<feature type="compositionally biased region" description="Low complexity" evidence="9">
    <location>
        <begin position="1407"/>
        <end position="1417"/>
    </location>
</feature>
<dbReference type="InterPro" id="IPR007900">
    <property type="entry name" value="TAF4_C"/>
</dbReference>
<evidence type="ECO:0000256" key="3">
    <source>
        <dbReference type="ARBA" id="ARBA00017306"/>
    </source>
</evidence>
<evidence type="ECO:0000256" key="1">
    <source>
        <dbReference type="ARBA" id="ARBA00004123"/>
    </source>
</evidence>
<feature type="compositionally biased region" description="Basic and acidic residues" evidence="9">
    <location>
        <begin position="1541"/>
        <end position="1558"/>
    </location>
</feature>
<evidence type="ECO:0000256" key="5">
    <source>
        <dbReference type="ARBA" id="ARBA00023163"/>
    </source>
</evidence>
<dbReference type="Pfam" id="PF05236">
    <property type="entry name" value="TAF4"/>
    <property type="match status" value="1"/>
</dbReference>
<reference evidence="12" key="1">
    <citation type="submission" date="2017-01" db="EMBL/GenBank/DDBJ databases">
        <authorList>
            <person name="Wang Y."/>
            <person name="White M."/>
            <person name="Kvist S."/>
            <person name="Moncalvo J.-M."/>
        </authorList>
    </citation>
    <scope>NUCLEOTIDE SEQUENCE [LARGE SCALE GENOMIC DNA]</scope>
    <source>
        <strain evidence="12">ID-206-W2</strain>
    </source>
</reference>
<feature type="region of interest" description="Disordered" evidence="9">
    <location>
        <begin position="1041"/>
        <end position="1097"/>
    </location>
</feature>
<proteinExistence type="inferred from homology"/>
<feature type="region of interest" description="Disordered" evidence="9">
    <location>
        <begin position="749"/>
        <end position="770"/>
    </location>
</feature>
<accession>A0A1R1YEH2</accession>
<feature type="region of interest" description="Disordered" evidence="9">
    <location>
        <begin position="505"/>
        <end position="550"/>
    </location>
</feature>
<feature type="compositionally biased region" description="Polar residues" evidence="9">
    <location>
        <begin position="702"/>
        <end position="717"/>
    </location>
</feature>
<dbReference type="CDD" id="cd08045">
    <property type="entry name" value="HFD_TAF4"/>
    <property type="match status" value="1"/>
</dbReference>
<dbReference type="OrthoDB" id="21060at2759"/>
<feature type="compositionally biased region" description="Polar residues" evidence="9">
    <location>
        <begin position="752"/>
        <end position="770"/>
    </location>
</feature>
<dbReference type="GO" id="GO:0006352">
    <property type="term" value="P:DNA-templated transcription initiation"/>
    <property type="evidence" value="ECO:0007669"/>
    <property type="project" value="InterPro"/>
</dbReference>
<evidence type="ECO:0000256" key="6">
    <source>
        <dbReference type="ARBA" id="ARBA00023242"/>
    </source>
</evidence>
<comment type="function">
    <text evidence="7">Functions as a component of the DNA-binding general transcription factor complex TFIID. Binding of TFIID to a promoter (with or without TATA element) is the initial step in pre-initiation complex (PIC) formation. TFIID plays a key role in the regulation of gene expression by RNA polymerase II through different activities such as transcription activator interaction, core promoter recognition and selectivity, TFIIA and TFIIB interaction, chromatin modification (histone acetylation by TAF1), facilitation of DNA opening and initiation of transcription.</text>
</comment>
<feature type="compositionally biased region" description="Low complexity" evidence="9">
    <location>
        <begin position="585"/>
        <end position="599"/>
    </location>
</feature>
<keyword evidence="6" id="KW-0539">Nucleus</keyword>
<comment type="subcellular location">
    <subcellularLocation>
        <location evidence="1">Nucleus</location>
    </subcellularLocation>
</comment>